<feature type="region of interest" description="Disordered" evidence="1">
    <location>
        <begin position="1"/>
        <end position="48"/>
    </location>
</feature>
<protein>
    <submittedName>
        <fullName evidence="2">Uncharacterized protein</fullName>
    </submittedName>
</protein>
<sequence length="85" mass="9248">MFMDTPKLQPISSTSRNNDKKVPFINNGNQNNNSNNNNNTNTCSSGSNITSKTTTACSNYTHSSKGLALDVPTNDKKEENVLPVK</sequence>
<proteinExistence type="predicted"/>
<feature type="compositionally biased region" description="Low complexity" evidence="1">
    <location>
        <begin position="26"/>
        <end position="48"/>
    </location>
</feature>
<comment type="caution">
    <text evidence="2">The sequence shown here is derived from an EMBL/GenBank/DDBJ whole genome shotgun (WGS) entry which is preliminary data.</text>
</comment>
<dbReference type="Proteomes" id="UP000037069">
    <property type="component" value="Unassembled WGS sequence"/>
</dbReference>
<feature type="region of interest" description="Disordered" evidence="1">
    <location>
        <begin position="64"/>
        <end position="85"/>
    </location>
</feature>
<dbReference type="EMBL" id="JRES01000819">
    <property type="protein sequence ID" value="KNC28114.1"/>
    <property type="molecule type" value="Genomic_DNA"/>
</dbReference>
<keyword evidence="3" id="KW-1185">Reference proteome</keyword>
<evidence type="ECO:0000313" key="2">
    <source>
        <dbReference type="EMBL" id="KNC28114.1"/>
    </source>
</evidence>
<organism evidence="2 3">
    <name type="scientific">Lucilia cuprina</name>
    <name type="common">Green bottle fly</name>
    <name type="synonym">Australian sheep blowfly</name>
    <dbReference type="NCBI Taxonomy" id="7375"/>
    <lineage>
        <taxon>Eukaryota</taxon>
        <taxon>Metazoa</taxon>
        <taxon>Ecdysozoa</taxon>
        <taxon>Arthropoda</taxon>
        <taxon>Hexapoda</taxon>
        <taxon>Insecta</taxon>
        <taxon>Pterygota</taxon>
        <taxon>Neoptera</taxon>
        <taxon>Endopterygota</taxon>
        <taxon>Diptera</taxon>
        <taxon>Brachycera</taxon>
        <taxon>Muscomorpha</taxon>
        <taxon>Oestroidea</taxon>
        <taxon>Calliphoridae</taxon>
        <taxon>Luciliinae</taxon>
        <taxon>Lucilia</taxon>
    </lineage>
</organism>
<dbReference type="AlphaFoldDB" id="A0A0L0C9I8"/>
<dbReference type="OrthoDB" id="10002522at2759"/>
<feature type="compositionally biased region" description="Basic and acidic residues" evidence="1">
    <location>
        <begin position="73"/>
        <end position="85"/>
    </location>
</feature>
<accession>A0A0L0C9I8</accession>
<name>A0A0L0C9I8_LUCCU</name>
<gene>
    <name evidence="2" type="ORF">FF38_04381</name>
</gene>
<reference evidence="2 3" key="1">
    <citation type="journal article" date="2015" name="Nat. Commun.">
        <title>Lucilia cuprina genome unlocks parasitic fly biology to underpin future interventions.</title>
        <authorList>
            <person name="Anstead C.A."/>
            <person name="Korhonen P.K."/>
            <person name="Young N.D."/>
            <person name="Hall R.S."/>
            <person name="Jex A.R."/>
            <person name="Murali S.C."/>
            <person name="Hughes D.S."/>
            <person name="Lee S.F."/>
            <person name="Perry T."/>
            <person name="Stroehlein A.J."/>
            <person name="Ansell B.R."/>
            <person name="Breugelmans B."/>
            <person name="Hofmann A."/>
            <person name="Qu J."/>
            <person name="Dugan S."/>
            <person name="Lee S.L."/>
            <person name="Chao H."/>
            <person name="Dinh H."/>
            <person name="Han Y."/>
            <person name="Doddapaneni H.V."/>
            <person name="Worley K.C."/>
            <person name="Muzny D.M."/>
            <person name="Ioannidis P."/>
            <person name="Waterhouse R.M."/>
            <person name="Zdobnov E.M."/>
            <person name="James P.J."/>
            <person name="Bagnall N.H."/>
            <person name="Kotze A.C."/>
            <person name="Gibbs R.A."/>
            <person name="Richards S."/>
            <person name="Batterham P."/>
            <person name="Gasser R.B."/>
        </authorList>
    </citation>
    <scope>NUCLEOTIDE SEQUENCE [LARGE SCALE GENOMIC DNA]</scope>
    <source>
        <strain evidence="2 3">LS</strain>
        <tissue evidence="2">Full body</tissue>
    </source>
</reference>
<evidence type="ECO:0000313" key="3">
    <source>
        <dbReference type="Proteomes" id="UP000037069"/>
    </source>
</evidence>
<evidence type="ECO:0000256" key="1">
    <source>
        <dbReference type="SAM" id="MobiDB-lite"/>
    </source>
</evidence>